<evidence type="ECO:0000259" key="2">
    <source>
        <dbReference type="Pfam" id="PF03795"/>
    </source>
</evidence>
<organism evidence="3 4">
    <name type="scientific">Aurantiacibacter aquimixticola</name>
    <dbReference type="NCBI Taxonomy" id="1958945"/>
    <lineage>
        <taxon>Bacteria</taxon>
        <taxon>Pseudomonadati</taxon>
        <taxon>Pseudomonadota</taxon>
        <taxon>Alphaproteobacteria</taxon>
        <taxon>Sphingomonadales</taxon>
        <taxon>Erythrobacteraceae</taxon>
        <taxon>Aurantiacibacter</taxon>
    </lineage>
</organism>
<reference evidence="3 4" key="1">
    <citation type="journal article" date="2017" name="Int. J. Syst. Evol. Microbiol.">
        <title>Erythrobacter aquimixticola sp. nov., isolated from the junction between the ocean and a freshwater spring.</title>
        <authorList>
            <person name="Park S."/>
            <person name="Jung Y.T."/>
            <person name="Choi S.J."/>
            <person name="Yoon J.H."/>
        </authorList>
    </citation>
    <scope>NUCLEOTIDE SEQUENCE [LARGE SCALE GENOMIC DNA]</scope>
    <source>
        <strain evidence="3 4">JSSK-14</strain>
    </source>
</reference>
<dbReference type="PANTHER" id="PTHR33606">
    <property type="entry name" value="PROTEIN YCII"/>
    <property type="match status" value="1"/>
</dbReference>
<comment type="similarity">
    <text evidence="1">Belongs to the YciI family.</text>
</comment>
<accession>A0A419RWA2</accession>
<keyword evidence="4" id="KW-1185">Reference proteome</keyword>
<dbReference type="SUPFAM" id="SSF54909">
    <property type="entry name" value="Dimeric alpha+beta barrel"/>
    <property type="match status" value="1"/>
</dbReference>
<dbReference type="Proteomes" id="UP000285232">
    <property type="component" value="Unassembled WGS sequence"/>
</dbReference>
<dbReference type="PANTHER" id="PTHR33606:SF3">
    <property type="entry name" value="PROTEIN YCII"/>
    <property type="match status" value="1"/>
</dbReference>
<gene>
    <name evidence="3" type="ORF">D6201_12475</name>
</gene>
<dbReference type="AlphaFoldDB" id="A0A419RWA2"/>
<dbReference type="EMBL" id="RAHX01000001">
    <property type="protein sequence ID" value="RJY10061.1"/>
    <property type="molecule type" value="Genomic_DNA"/>
</dbReference>
<proteinExistence type="inferred from homology"/>
<sequence>MTRLFAFHCRDGENAAALRERHLQAHLDHIEAHIEGFAVAGPLKRDEETVGSLIVVKADDEIAARAFFETDPYFAAGIWQAIRVDELRAVAGDWASGVAWN</sequence>
<name>A0A419RWA2_9SPHN</name>
<dbReference type="RefSeq" id="WP_120049069.1">
    <property type="nucleotide sequence ID" value="NZ_RAHX01000001.1"/>
</dbReference>
<feature type="domain" description="YCII-related" evidence="2">
    <location>
        <begin position="4"/>
        <end position="86"/>
    </location>
</feature>
<comment type="caution">
    <text evidence="3">The sequence shown here is derived from an EMBL/GenBank/DDBJ whole genome shotgun (WGS) entry which is preliminary data.</text>
</comment>
<evidence type="ECO:0000313" key="4">
    <source>
        <dbReference type="Proteomes" id="UP000285232"/>
    </source>
</evidence>
<dbReference type="OrthoDB" id="2293521at2"/>
<dbReference type="Pfam" id="PF03795">
    <property type="entry name" value="YCII"/>
    <property type="match status" value="1"/>
</dbReference>
<dbReference type="InterPro" id="IPR051807">
    <property type="entry name" value="Sec-metab_biosynth-assoc"/>
</dbReference>
<evidence type="ECO:0000256" key="1">
    <source>
        <dbReference type="ARBA" id="ARBA00007689"/>
    </source>
</evidence>
<dbReference type="Gene3D" id="3.30.70.1060">
    <property type="entry name" value="Dimeric alpha+beta barrel"/>
    <property type="match status" value="1"/>
</dbReference>
<dbReference type="InterPro" id="IPR011008">
    <property type="entry name" value="Dimeric_a/b-barrel"/>
</dbReference>
<protein>
    <recommendedName>
        <fullName evidence="2">YCII-related domain-containing protein</fullName>
    </recommendedName>
</protein>
<evidence type="ECO:0000313" key="3">
    <source>
        <dbReference type="EMBL" id="RJY10061.1"/>
    </source>
</evidence>
<dbReference type="InterPro" id="IPR005545">
    <property type="entry name" value="YCII"/>
</dbReference>